<keyword evidence="2" id="KW-0479">Metal-binding</keyword>
<dbReference type="RefSeq" id="WP_132083332.1">
    <property type="nucleotide sequence ID" value="NZ_SLUI01000020.1"/>
</dbReference>
<evidence type="ECO:0000259" key="6">
    <source>
        <dbReference type="PROSITE" id="PS51379"/>
    </source>
</evidence>
<feature type="domain" description="4Fe-4S ferredoxin-type" evidence="6">
    <location>
        <begin position="6"/>
        <end position="36"/>
    </location>
</feature>
<dbReference type="InterPro" id="IPR050294">
    <property type="entry name" value="RnfB_subfamily"/>
</dbReference>
<dbReference type="AlphaFoldDB" id="A0A4V2Q7P8"/>
<reference evidence="7 8" key="1">
    <citation type="submission" date="2019-03" db="EMBL/GenBank/DDBJ databases">
        <title>Genomic Encyclopedia of Type Strains, Phase IV (KMG-IV): sequencing the most valuable type-strain genomes for metagenomic binning, comparative biology and taxonomic classification.</title>
        <authorList>
            <person name="Goeker M."/>
        </authorList>
    </citation>
    <scope>NUCLEOTIDE SEQUENCE [LARGE SCALE GENOMIC DNA]</scope>
    <source>
        <strain evidence="7 8">DSM 15969</strain>
    </source>
</reference>
<evidence type="ECO:0000256" key="4">
    <source>
        <dbReference type="ARBA" id="ARBA00023004"/>
    </source>
</evidence>
<organism evidence="7 8">
    <name type="scientific">Anaerospora hongkongensis</name>
    <dbReference type="NCBI Taxonomy" id="244830"/>
    <lineage>
        <taxon>Bacteria</taxon>
        <taxon>Bacillati</taxon>
        <taxon>Bacillota</taxon>
        <taxon>Negativicutes</taxon>
        <taxon>Selenomonadales</taxon>
        <taxon>Sporomusaceae</taxon>
        <taxon>Anaerospora</taxon>
    </lineage>
</organism>
<dbReference type="Gene3D" id="3.30.70.20">
    <property type="match status" value="2"/>
</dbReference>
<dbReference type="EMBL" id="SLUI01000020">
    <property type="protein sequence ID" value="TCL32741.1"/>
    <property type="molecule type" value="Genomic_DNA"/>
</dbReference>
<dbReference type="PROSITE" id="PS51379">
    <property type="entry name" value="4FE4S_FER_2"/>
    <property type="match status" value="2"/>
</dbReference>
<dbReference type="OrthoDB" id="1723058at2"/>
<keyword evidence="4" id="KW-0408">Iron</keyword>
<sequence length="180" mass="19504">MNRPLNSFVIADAKACIGCRVCEVACAVAHSNPAVKTAGNLDTPILPRLYLVKTPEVTVPIQCHHCEDAPCAKCCPVAAIKQENNKVIIDEKGCIGCKSCLIACPFGAIELVVSPRKLEEPELPSVVASKCDLCKNRLQGPACVQACPRQALTHVQFEQEKRLRRIRAANKAADFIAWEG</sequence>
<keyword evidence="3" id="KW-0677">Repeat</keyword>
<dbReference type="Proteomes" id="UP000295063">
    <property type="component" value="Unassembled WGS sequence"/>
</dbReference>
<keyword evidence="5" id="KW-0411">Iron-sulfur</keyword>
<dbReference type="CDD" id="cd10554">
    <property type="entry name" value="HycB_like"/>
    <property type="match status" value="1"/>
</dbReference>
<dbReference type="PROSITE" id="PS00198">
    <property type="entry name" value="4FE4S_FER_1"/>
    <property type="match status" value="1"/>
</dbReference>
<dbReference type="PANTHER" id="PTHR42859">
    <property type="entry name" value="OXIDOREDUCTASE"/>
    <property type="match status" value="1"/>
</dbReference>
<keyword evidence="8" id="KW-1185">Reference proteome</keyword>
<dbReference type="SUPFAM" id="SSF54862">
    <property type="entry name" value="4Fe-4S ferredoxins"/>
    <property type="match status" value="1"/>
</dbReference>
<dbReference type="GO" id="GO:0051539">
    <property type="term" value="F:4 iron, 4 sulfur cluster binding"/>
    <property type="evidence" value="ECO:0007669"/>
    <property type="project" value="UniProtKB-KW"/>
</dbReference>
<dbReference type="InterPro" id="IPR017900">
    <property type="entry name" value="4Fe4S_Fe_S_CS"/>
</dbReference>
<comment type="caution">
    <text evidence="7">The sequence shown here is derived from an EMBL/GenBank/DDBJ whole genome shotgun (WGS) entry which is preliminary data.</text>
</comment>
<accession>A0A4V2Q7P8</accession>
<evidence type="ECO:0000256" key="1">
    <source>
        <dbReference type="ARBA" id="ARBA00022485"/>
    </source>
</evidence>
<protein>
    <submittedName>
        <fullName evidence="7">Electron transport protein HydN</fullName>
    </submittedName>
</protein>
<feature type="domain" description="4Fe-4S ferredoxin-type" evidence="6">
    <location>
        <begin position="85"/>
        <end position="114"/>
    </location>
</feature>
<evidence type="ECO:0000256" key="3">
    <source>
        <dbReference type="ARBA" id="ARBA00022737"/>
    </source>
</evidence>
<name>A0A4V2Q7P8_9FIRM</name>
<dbReference type="PANTHER" id="PTHR42859:SF17">
    <property type="entry name" value="ELECTRON TRANSPORT PROTEIN HYDN-RELATED"/>
    <property type="match status" value="1"/>
</dbReference>
<dbReference type="InterPro" id="IPR017896">
    <property type="entry name" value="4Fe4S_Fe-S-bd"/>
</dbReference>
<keyword evidence="1" id="KW-0004">4Fe-4S</keyword>
<evidence type="ECO:0000313" key="7">
    <source>
        <dbReference type="EMBL" id="TCL32741.1"/>
    </source>
</evidence>
<evidence type="ECO:0000313" key="8">
    <source>
        <dbReference type="Proteomes" id="UP000295063"/>
    </source>
</evidence>
<proteinExistence type="predicted"/>
<dbReference type="GO" id="GO:0046872">
    <property type="term" value="F:metal ion binding"/>
    <property type="evidence" value="ECO:0007669"/>
    <property type="project" value="UniProtKB-KW"/>
</dbReference>
<evidence type="ECO:0000256" key="2">
    <source>
        <dbReference type="ARBA" id="ARBA00022723"/>
    </source>
</evidence>
<gene>
    <name evidence="7" type="ORF">EV210_12062</name>
</gene>
<evidence type="ECO:0000256" key="5">
    <source>
        <dbReference type="ARBA" id="ARBA00023014"/>
    </source>
</evidence>
<dbReference type="Pfam" id="PF13247">
    <property type="entry name" value="Fer4_11"/>
    <property type="match status" value="1"/>
</dbReference>